<gene>
    <name evidence="9" type="ORF">GGR89_001217</name>
</gene>
<proteinExistence type="inferred from homology"/>
<feature type="domain" description="L,D-TPase catalytic" evidence="8">
    <location>
        <begin position="98"/>
        <end position="206"/>
    </location>
</feature>
<dbReference type="PROSITE" id="PS52029">
    <property type="entry name" value="LD_TPASE"/>
    <property type="match status" value="1"/>
</dbReference>
<comment type="pathway">
    <text evidence="1 7">Cell wall biogenesis; peptidoglycan biosynthesis.</text>
</comment>
<comment type="similarity">
    <text evidence="2">Belongs to the YkuD family.</text>
</comment>
<dbReference type="InterPro" id="IPR050979">
    <property type="entry name" value="LD-transpeptidase"/>
</dbReference>
<dbReference type="GO" id="GO:0071555">
    <property type="term" value="P:cell wall organization"/>
    <property type="evidence" value="ECO:0007669"/>
    <property type="project" value="UniProtKB-UniRule"/>
</dbReference>
<dbReference type="GO" id="GO:0071972">
    <property type="term" value="F:peptidoglycan L,D-transpeptidase activity"/>
    <property type="evidence" value="ECO:0007669"/>
    <property type="project" value="TreeGrafter"/>
</dbReference>
<keyword evidence="4 7" id="KW-0133">Cell shape</keyword>
<dbReference type="PANTHER" id="PTHR30582:SF2">
    <property type="entry name" value="L,D-TRANSPEPTIDASE YCIB-RELATED"/>
    <property type="match status" value="1"/>
</dbReference>
<evidence type="ECO:0000256" key="7">
    <source>
        <dbReference type="PROSITE-ProRule" id="PRU01373"/>
    </source>
</evidence>
<dbReference type="EMBL" id="JAATJB010000003">
    <property type="protein sequence ID" value="NJB96911.1"/>
    <property type="molecule type" value="Genomic_DNA"/>
</dbReference>
<sequence length="207" mass="22947">MRGRPKLGIWISLGAASLLLVTLAAKAFVPRHVQQASPAGRMIPAVSTERIRFSDGDQQQLRIGDGSTRVIRSLLRVPDHMQFGEFAWNDHGVPPGRIWLRIDLSRQILSVFRGEDEIATSVILYGQDETPTPIGNFPIRGLEKNHRSNTYDAMMPYTLWLTSDGIAIHGSNVRQGLATHGCIGVPQDFAQRLFGIVKRGDLVTVVR</sequence>
<dbReference type="Proteomes" id="UP000531251">
    <property type="component" value="Unassembled WGS sequence"/>
</dbReference>
<feature type="active site" description="Nucleophile" evidence="7">
    <location>
        <position position="182"/>
    </location>
</feature>
<dbReference type="GO" id="GO:0005576">
    <property type="term" value="C:extracellular region"/>
    <property type="evidence" value="ECO:0007669"/>
    <property type="project" value="TreeGrafter"/>
</dbReference>
<dbReference type="Gene3D" id="2.40.440.10">
    <property type="entry name" value="L,D-transpeptidase catalytic domain-like"/>
    <property type="match status" value="1"/>
</dbReference>
<dbReference type="InterPro" id="IPR038063">
    <property type="entry name" value="Transpep_catalytic_dom"/>
</dbReference>
<evidence type="ECO:0000259" key="8">
    <source>
        <dbReference type="PROSITE" id="PS52029"/>
    </source>
</evidence>
<dbReference type="GO" id="GO:0016740">
    <property type="term" value="F:transferase activity"/>
    <property type="evidence" value="ECO:0007669"/>
    <property type="project" value="UniProtKB-KW"/>
</dbReference>
<dbReference type="AlphaFoldDB" id="A0A7X5XX03"/>
<keyword evidence="6 7" id="KW-0961">Cell wall biogenesis/degradation</keyword>
<feature type="active site" description="Proton donor/acceptor" evidence="7">
    <location>
        <position position="169"/>
    </location>
</feature>
<reference evidence="9 10" key="1">
    <citation type="submission" date="2020-03" db="EMBL/GenBank/DDBJ databases">
        <title>Genomic Encyclopedia of Type Strains, Phase IV (KMG-IV): sequencing the most valuable type-strain genomes for metagenomic binning, comparative biology and taxonomic classification.</title>
        <authorList>
            <person name="Goeker M."/>
        </authorList>
    </citation>
    <scope>NUCLEOTIDE SEQUENCE [LARGE SCALE GENOMIC DNA]</scope>
    <source>
        <strain evidence="9 10">DSM 7225</strain>
    </source>
</reference>
<dbReference type="RefSeq" id="WP_125978000.1">
    <property type="nucleotide sequence ID" value="NZ_BAAADY010000002.1"/>
</dbReference>
<evidence type="ECO:0000256" key="2">
    <source>
        <dbReference type="ARBA" id="ARBA00005992"/>
    </source>
</evidence>
<keyword evidence="10" id="KW-1185">Reference proteome</keyword>
<dbReference type="Pfam" id="PF03734">
    <property type="entry name" value="YkuD"/>
    <property type="match status" value="1"/>
</dbReference>
<evidence type="ECO:0000256" key="4">
    <source>
        <dbReference type="ARBA" id="ARBA00022960"/>
    </source>
</evidence>
<evidence type="ECO:0000256" key="6">
    <source>
        <dbReference type="ARBA" id="ARBA00023316"/>
    </source>
</evidence>
<accession>A0A7X5XX03</accession>
<evidence type="ECO:0000313" key="9">
    <source>
        <dbReference type="EMBL" id="NJB96911.1"/>
    </source>
</evidence>
<protein>
    <recommendedName>
        <fullName evidence="8">L,D-TPase catalytic domain-containing protein</fullName>
    </recommendedName>
</protein>
<evidence type="ECO:0000313" key="10">
    <source>
        <dbReference type="Proteomes" id="UP000531251"/>
    </source>
</evidence>
<keyword evidence="5 7" id="KW-0573">Peptidoglycan synthesis</keyword>
<name>A0A7X5XX03_9SPHN</name>
<dbReference type="GO" id="GO:0018104">
    <property type="term" value="P:peptidoglycan-protein cross-linking"/>
    <property type="evidence" value="ECO:0007669"/>
    <property type="project" value="TreeGrafter"/>
</dbReference>
<dbReference type="SUPFAM" id="SSF141523">
    <property type="entry name" value="L,D-transpeptidase catalytic domain-like"/>
    <property type="match status" value="1"/>
</dbReference>
<dbReference type="UniPathway" id="UPA00219"/>
<evidence type="ECO:0000256" key="3">
    <source>
        <dbReference type="ARBA" id="ARBA00022679"/>
    </source>
</evidence>
<evidence type="ECO:0000256" key="5">
    <source>
        <dbReference type="ARBA" id="ARBA00022984"/>
    </source>
</evidence>
<dbReference type="GO" id="GO:0008360">
    <property type="term" value="P:regulation of cell shape"/>
    <property type="evidence" value="ECO:0007669"/>
    <property type="project" value="UniProtKB-UniRule"/>
</dbReference>
<comment type="caution">
    <text evidence="9">The sequence shown here is derived from an EMBL/GenBank/DDBJ whole genome shotgun (WGS) entry which is preliminary data.</text>
</comment>
<dbReference type="PANTHER" id="PTHR30582">
    <property type="entry name" value="L,D-TRANSPEPTIDASE"/>
    <property type="match status" value="1"/>
</dbReference>
<dbReference type="InterPro" id="IPR005490">
    <property type="entry name" value="LD_TPept_cat_dom"/>
</dbReference>
<dbReference type="CDD" id="cd16913">
    <property type="entry name" value="YkuD_like"/>
    <property type="match status" value="1"/>
</dbReference>
<evidence type="ECO:0000256" key="1">
    <source>
        <dbReference type="ARBA" id="ARBA00004752"/>
    </source>
</evidence>
<keyword evidence="3" id="KW-0808">Transferase</keyword>
<organism evidence="9 10">
    <name type="scientific">Sphingomonas trueperi</name>
    <dbReference type="NCBI Taxonomy" id="53317"/>
    <lineage>
        <taxon>Bacteria</taxon>
        <taxon>Pseudomonadati</taxon>
        <taxon>Pseudomonadota</taxon>
        <taxon>Alphaproteobacteria</taxon>
        <taxon>Sphingomonadales</taxon>
        <taxon>Sphingomonadaceae</taxon>
        <taxon>Sphingomonas</taxon>
    </lineage>
</organism>